<comment type="caution">
    <text evidence="1">The sequence shown here is derived from an EMBL/GenBank/DDBJ whole genome shotgun (WGS) entry which is preliminary data.</text>
</comment>
<gene>
    <name evidence="1" type="ORF">H6P81_019915</name>
</gene>
<keyword evidence="2" id="KW-1185">Reference proteome</keyword>
<proteinExistence type="predicted"/>
<name>A0AAV7DUV9_ARIFI</name>
<organism evidence="1 2">
    <name type="scientific">Aristolochia fimbriata</name>
    <name type="common">White veined hardy Dutchman's pipe vine</name>
    <dbReference type="NCBI Taxonomy" id="158543"/>
    <lineage>
        <taxon>Eukaryota</taxon>
        <taxon>Viridiplantae</taxon>
        <taxon>Streptophyta</taxon>
        <taxon>Embryophyta</taxon>
        <taxon>Tracheophyta</taxon>
        <taxon>Spermatophyta</taxon>
        <taxon>Magnoliopsida</taxon>
        <taxon>Magnoliidae</taxon>
        <taxon>Piperales</taxon>
        <taxon>Aristolochiaceae</taxon>
        <taxon>Aristolochia</taxon>
    </lineage>
</organism>
<evidence type="ECO:0000313" key="2">
    <source>
        <dbReference type="Proteomes" id="UP000825729"/>
    </source>
</evidence>
<dbReference type="AlphaFoldDB" id="A0AAV7DUV9"/>
<sequence length="106" mass="12441">MWSRSSGIRQRDLRRTFMGSQRRQREITKTPLDLPTLPASVTEARVILVDIDVYRIDVSVDEILWSILADEQRQQQQQQIDTVKLRILLILERIAVAQNLLPFQRS</sequence>
<dbReference type="EMBL" id="JAINDJ010000008">
    <property type="protein sequence ID" value="KAG9439750.1"/>
    <property type="molecule type" value="Genomic_DNA"/>
</dbReference>
<dbReference type="Proteomes" id="UP000825729">
    <property type="component" value="Unassembled WGS sequence"/>
</dbReference>
<protein>
    <submittedName>
        <fullName evidence="1">Uncharacterized protein</fullName>
    </submittedName>
</protein>
<accession>A0AAV7DUV9</accession>
<evidence type="ECO:0000313" key="1">
    <source>
        <dbReference type="EMBL" id="KAG9439750.1"/>
    </source>
</evidence>
<reference evidence="1 2" key="1">
    <citation type="submission" date="2021-07" db="EMBL/GenBank/DDBJ databases">
        <title>The Aristolochia fimbriata genome: insights into angiosperm evolution, floral development and chemical biosynthesis.</title>
        <authorList>
            <person name="Jiao Y."/>
        </authorList>
    </citation>
    <scope>NUCLEOTIDE SEQUENCE [LARGE SCALE GENOMIC DNA]</scope>
    <source>
        <strain evidence="1">IBCAS-2021</strain>
        <tissue evidence="1">Leaf</tissue>
    </source>
</reference>